<proteinExistence type="predicted"/>
<organism evidence="1 2">
    <name type="scientific">Hermanssonia centrifuga</name>
    <dbReference type="NCBI Taxonomy" id="98765"/>
    <lineage>
        <taxon>Eukaryota</taxon>
        <taxon>Fungi</taxon>
        <taxon>Dikarya</taxon>
        <taxon>Basidiomycota</taxon>
        <taxon>Agaricomycotina</taxon>
        <taxon>Agaricomycetes</taxon>
        <taxon>Polyporales</taxon>
        <taxon>Meruliaceae</taxon>
        <taxon>Hermanssonia</taxon>
    </lineage>
</organism>
<dbReference type="AlphaFoldDB" id="A0A2R6RVE4"/>
<dbReference type="OrthoDB" id="2804491at2759"/>
<dbReference type="EMBL" id="MLYV02000174">
    <property type="protein sequence ID" value="PSS33980.1"/>
    <property type="molecule type" value="Genomic_DNA"/>
</dbReference>
<comment type="caution">
    <text evidence="1">The sequence shown here is derived from an EMBL/GenBank/DDBJ whole genome shotgun (WGS) entry which is preliminary data.</text>
</comment>
<reference evidence="1 2" key="1">
    <citation type="submission" date="2018-02" db="EMBL/GenBank/DDBJ databases">
        <title>Genome sequence of the basidiomycete white-rot fungus Phlebia centrifuga.</title>
        <authorList>
            <person name="Granchi Z."/>
            <person name="Peng M."/>
            <person name="de Vries R.P."/>
            <person name="Hilden K."/>
            <person name="Makela M.R."/>
            <person name="Grigoriev I."/>
            <person name="Riley R."/>
        </authorList>
    </citation>
    <scope>NUCLEOTIDE SEQUENCE [LARGE SCALE GENOMIC DNA]</scope>
    <source>
        <strain evidence="1 2">FBCC195</strain>
    </source>
</reference>
<keyword evidence="2" id="KW-1185">Reference proteome</keyword>
<dbReference type="Proteomes" id="UP000186601">
    <property type="component" value="Unassembled WGS sequence"/>
</dbReference>
<evidence type="ECO:0000313" key="2">
    <source>
        <dbReference type="Proteomes" id="UP000186601"/>
    </source>
</evidence>
<sequence>MNKVALRVCKLPDSHPICAILLDYWTVKQISEALPFQSVSFCKLDNTPIRHIDQVGRSSNEDFVRLHPKNRPGDRLLEEFPNRIKFCLLHPPKSKNKEFKNWSKKVFSPKLFSLMRGFGTNGIYIVFMDGSAKTTDRPGKLTRFRSPSSYLILKQSLENNRHVKHATLASGKATSYNVEIMVLAAGIKNAIRAGGAELRKLHVFADNQTVL</sequence>
<gene>
    <name evidence="1" type="ORF">PHLCEN_2v1976</name>
</gene>
<name>A0A2R6RVE4_9APHY</name>
<evidence type="ECO:0000313" key="1">
    <source>
        <dbReference type="EMBL" id="PSS33980.1"/>
    </source>
</evidence>
<dbReference type="STRING" id="98765.A0A2R6RVE4"/>
<protein>
    <submittedName>
        <fullName evidence="1">Uncharacterized protein</fullName>
    </submittedName>
</protein>
<accession>A0A2R6RVE4</accession>